<proteinExistence type="predicted"/>
<reference evidence="8 9" key="1">
    <citation type="journal article" date="2014" name="Int. J. Syst. Evol. Microbiol.">
        <title>Complete genome sequence of Corynebacterium casei LMG S-19264T (=DSM 44701T), isolated from a smear-ripened cheese.</title>
        <authorList>
            <consortium name="US DOE Joint Genome Institute (JGI-PGF)"/>
            <person name="Walter F."/>
            <person name="Albersmeier A."/>
            <person name="Kalinowski J."/>
            <person name="Ruckert C."/>
        </authorList>
    </citation>
    <scope>NUCLEOTIDE SEQUENCE [LARGE SCALE GENOMIC DNA]</scope>
    <source>
        <strain evidence="8 9">NBRC 111766</strain>
    </source>
</reference>
<dbReference type="SUPFAM" id="SSF47384">
    <property type="entry name" value="Homodimeric domain of signal transducing histidine kinase"/>
    <property type="match status" value="1"/>
</dbReference>
<dbReference type="Gene3D" id="3.30.565.10">
    <property type="entry name" value="Histidine kinase-like ATPase, C-terminal domain"/>
    <property type="match status" value="1"/>
</dbReference>
<dbReference type="Gene3D" id="1.10.287.130">
    <property type="match status" value="1"/>
</dbReference>
<accession>A0AA37TWL8</accession>
<dbReference type="InterPro" id="IPR050736">
    <property type="entry name" value="Sensor_HK_Regulatory"/>
</dbReference>
<keyword evidence="3" id="KW-0597">Phosphoprotein</keyword>
<dbReference type="InterPro" id="IPR004358">
    <property type="entry name" value="Sig_transdc_His_kin-like_C"/>
</dbReference>
<dbReference type="Pfam" id="PF02518">
    <property type="entry name" value="HATPase_c"/>
    <property type="match status" value="1"/>
</dbReference>
<dbReference type="RefSeq" id="WP_284324302.1">
    <property type="nucleotide sequence ID" value="NZ_BSPP01000004.1"/>
</dbReference>
<dbReference type="SUPFAM" id="SSF55874">
    <property type="entry name" value="ATPase domain of HSP90 chaperone/DNA topoisomerase II/histidine kinase"/>
    <property type="match status" value="1"/>
</dbReference>
<dbReference type="EC" id="2.7.13.3" evidence="2"/>
<dbReference type="AlphaFoldDB" id="A0AA37TWL8"/>
<protein>
    <recommendedName>
        <fullName evidence="2">histidine kinase</fullName>
        <ecNumber evidence="2">2.7.13.3</ecNumber>
    </recommendedName>
</protein>
<organism evidence="8 9">
    <name type="scientific">Cypionkella aquatica</name>
    <dbReference type="NCBI Taxonomy" id="1756042"/>
    <lineage>
        <taxon>Bacteria</taxon>
        <taxon>Pseudomonadati</taxon>
        <taxon>Pseudomonadota</taxon>
        <taxon>Alphaproteobacteria</taxon>
        <taxon>Rhodobacterales</taxon>
        <taxon>Paracoccaceae</taxon>
        <taxon>Cypionkella</taxon>
    </lineage>
</organism>
<name>A0AA37TWL8_9RHOB</name>
<dbReference type="SMART" id="SM00388">
    <property type="entry name" value="HisKA"/>
    <property type="match status" value="1"/>
</dbReference>
<keyword evidence="9" id="KW-1185">Reference proteome</keyword>
<gene>
    <name evidence="8" type="ORF">GCM10010873_10710</name>
</gene>
<dbReference type="InterPro" id="IPR003594">
    <property type="entry name" value="HATPase_dom"/>
</dbReference>
<dbReference type="InterPro" id="IPR036097">
    <property type="entry name" value="HisK_dim/P_sf"/>
</dbReference>
<keyword evidence="6" id="KW-0902">Two-component regulatory system</keyword>
<evidence type="ECO:0000256" key="3">
    <source>
        <dbReference type="ARBA" id="ARBA00022553"/>
    </source>
</evidence>
<dbReference type="Pfam" id="PF00512">
    <property type="entry name" value="HisKA"/>
    <property type="match status" value="1"/>
</dbReference>
<dbReference type="InterPro" id="IPR005467">
    <property type="entry name" value="His_kinase_dom"/>
</dbReference>
<dbReference type="InterPro" id="IPR003661">
    <property type="entry name" value="HisK_dim/P_dom"/>
</dbReference>
<dbReference type="SMART" id="SM00387">
    <property type="entry name" value="HATPase_c"/>
    <property type="match status" value="1"/>
</dbReference>
<dbReference type="Pfam" id="PF01590">
    <property type="entry name" value="GAF"/>
    <property type="match status" value="1"/>
</dbReference>
<dbReference type="InterPro" id="IPR036890">
    <property type="entry name" value="HATPase_C_sf"/>
</dbReference>
<evidence type="ECO:0000256" key="6">
    <source>
        <dbReference type="ARBA" id="ARBA00023012"/>
    </source>
</evidence>
<dbReference type="Gene3D" id="3.30.450.40">
    <property type="match status" value="1"/>
</dbReference>
<dbReference type="InterPro" id="IPR003018">
    <property type="entry name" value="GAF"/>
</dbReference>
<dbReference type="GO" id="GO:0000155">
    <property type="term" value="F:phosphorelay sensor kinase activity"/>
    <property type="evidence" value="ECO:0007669"/>
    <property type="project" value="InterPro"/>
</dbReference>
<dbReference type="CDD" id="cd00082">
    <property type="entry name" value="HisKA"/>
    <property type="match status" value="1"/>
</dbReference>
<dbReference type="PANTHER" id="PTHR43711">
    <property type="entry name" value="TWO-COMPONENT HISTIDINE KINASE"/>
    <property type="match status" value="1"/>
</dbReference>
<dbReference type="PANTHER" id="PTHR43711:SF1">
    <property type="entry name" value="HISTIDINE KINASE 1"/>
    <property type="match status" value="1"/>
</dbReference>
<dbReference type="CDD" id="cd00075">
    <property type="entry name" value="HATPase"/>
    <property type="match status" value="1"/>
</dbReference>
<keyword evidence="5 8" id="KW-0418">Kinase</keyword>
<dbReference type="PRINTS" id="PR00344">
    <property type="entry name" value="BCTRLSENSOR"/>
</dbReference>
<dbReference type="Proteomes" id="UP001157355">
    <property type="component" value="Unassembled WGS sequence"/>
</dbReference>
<evidence type="ECO:0000313" key="8">
    <source>
        <dbReference type="EMBL" id="GLS86097.1"/>
    </source>
</evidence>
<feature type="domain" description="Histidine kinase" evidence="7">
    <location>
        <begin position="186"/>
        <end position="394"/>
    </location>
</feature>
<dbReference type="EMBL" id="BSPP01000004">
    <property type="protein sequence ID" value="GLS86097.1"/>
    <property type="molecule type" value="Genomic_DNA"/>
</dbReference>
<sequence length="394" mass="42556">MTDDLGLPSQNSLEVDRIQRIDQASVILDACCRLTGMGFCAIARVTDTKWLTCAALDHVQFGLKPGDELPLHTTICDEIREHRQVVVIDDVCLDPHYRDHHTPKTYGLGSYISVPIILQDGSFFGTLCAIDTQPHKINTPEIIGIFKMFADLIAAQLNAQDTVEKTTRALEAERENARVREEFIAVVGHDLRNPVTALAAGLRLLERNVSQPELVTREMKKSISRINSIISNLMDLARGRLGGGIPASKEHAVPLNDIINDVVNEIRAFSDQEIIVNSTIVDPIACDAQRIAQLLSNLVGNAVAHGSDDAPVVVAADTRDDMLTITVSNKGSTIPPEVLEGLFQPFKRGATSGGNGLGLGLYISAEIARGHGGALIARSDGEDISFAFSMPLGA</sequence>
<comment type="caution">
    <text evidence="8">The sequence shown here is derived from an EMBL/GenBank/DDBJ whole genome shotgun (WGS) entry which is preliminary data.</text>
</comment>
<evidence type="ECO:0000256" key="4">
    <source>
        <dbReference type="ARBA" id="ARBA00022679"/>
    </source>
</evidence>
<dbReference type="SUPFAM" id="SSF55781">
    <property type="entry name" value="GAF domain-like"/>
    <property type="match status" value="1"/>
</dbReference>
<dbReference type="SMART" id="SM00065">
    <property type="entry name" value="GAF"/>
    <property type="match status" value="1"/>
</dbReference>
<evidence type="ECO:0000259" key="7">
    <source>
        <dbReference type="PROSITE" id="PS50109"/>
    </source>
</evidence>
<evidence type="ECO:0000256" key="2">
    <source>
        <dbReference type="ARBA" id="ARBA00012438"/>
    </source>
</evidence>
<evidence type="ECO:0000313" key="9">
    <source>
        <dbReference type="Proteomes" id="UP001157355"/>
    </source>
</evidence>
<dbReference type="PROSITE" id="PS50109">
    <property type="entry name" value="HIS_KIN"/>
    <property type="match status" value="1"/>
</dbReference>
<comment type="catalytic activity">
    <reaction evidence="1">
        <text>ATP + protein L-histidine = ADP + protein N-phospho-L-histidine.</text>
        <dbReference type="EC" id="2.7.13.3"/>
    </reaction>
</comment>
<evidence type="ECO:0000256" key="5">
    <source>
        <dbReference type="ARBA" id="ARBA00022777"/>
    </source>
</evidence>
<evidence type="ECO:0000256" key="1">
    <source>
        <dbReference type="ARBA" id="ARBA00000085"/>
    </source>
</evidence>
<keyword evidence="4" id="KW-0808">Transferase</keyword>
<dbReference type="InterPro" id="IPR029016">
    <property type="entry name" value="GAF-like_dom_sf"/>
</dbReference>